<protein>
    <submittedName>
        <fullName evidence="2">Uncharacterized protein</fullName>
    </submittedName>
</protein>
<evidence type="ECO:0000313" key="3">
    <source>
        <dbReference type="Proteomes" id="UP000247810"/>
    </source>
</evidence>
<keyword evidence="1" id="KW-0732">Signal</keyword>
<dbReference type="Proteomes" id="UP000247810">
    <property type="component" value="Unassembled WGS sequence"/>
</dbReference>
<gene>
    <name evidence="2" type="ORF">BO71DRAFT_416570</name>
</gene>
<reference evidence="2 3" key="1">
    <citation type="submission" date="2018-02" db="EMBL/GenBank/DDBJ databases">
        <title>The genomes of Aspergillus section Nigri reveals drivers in fungal speciation.</title>
        <authorList>
            <consortium name="DOE Joint Genome Institute"/>
            <person name="Vesth T.C."/>
            <person name="Nybo J."/>
            <person name="Theobald S."/>
            <person name="Brandl J."/>
            <person name="Frisvad J.C."/>
            <person name="Nielsen K.F."/>
            <person name="Lyhne E.K."/>
            <person name="Kogle M.E."/>
            <person name="Kuo A."/>
            <person name="Riley R."/>
            <person name="Clum A."/>
            <person name="Nolan M."/>
            <person name="Lipzen A."/>
            <person name="Salamov A."/>
            <person name="Henrissat B."/>
            <person name="Wiebenga A."/>
            <person name="De vries R.P."/>
            <person name="Grigoriev I.V."/>
            <person name="Mortensen U.H."/>
            <person name="Andersen M.R."/>
            <person name="Baker S.E."/>
        </authorList>
    </citation>
    <scope>NUCLEOTIDE SEQUENCE [LARGE SCALE GENOMIC DNA]</scope>
    <source>
        <strain evidence="2 3">CBS 707.79</strain>
    </source>
</reference>
<name>A0A319E307_9EURO</name>
<accession>A0A319E307</accession>
<sequence>MKTTLLASAASALAAVTAVTASPLHPIGDLVKRSPDGNFSLYDYGIASRAVKLFYADGLAYFGTPSDWTYGSVVADVTFTFSDSEISTEALTAGVTLPADTLLYIRPDADAVTAVGFTGDDTPSDAVTDGWIWYGAWLMYEEASGTLLDSFYVQETNVTGVWQLYWVPSGVSSSGYTAGTVRDITDT</sequence>
<evidence type="ECO:0000313" key="2">
    <source>
        <dbReference type="EMBL" id="PYH98143.1"/>
    </source>
</evidence>
<proteinExistence type="predicted"/>
<dbReference type="EMBL" id="KZ825815">
    <property type="protein sequence ID" value="PYH98143.1"/>
    <property type="molecule type" value="Genomic_DNA"/>
</dbReference>
<feature type="chain" id="PRO_5016437053" evidence="1">
    <location>
        <begin position="22"/>
        <end position="187"/>
    </location>
</feature>
<keyword evidence="3" id="KW-1185">Reference proteome</keyword>
<dbReference type="AlphaFoldDB" id="A0A319E307"/>
<organism evidence="2 3">
    <name type="scientific">Aspergillus ellipticus CBS 707.79</name>
    <dbReference type="NCBI Taxonomy" id="1448320"/>
    <lineage>
        <taxon>Eukaryota</taxon>
        <taxon>Fungi</taxon>
        <taxon>Dikarya</taxon>
        <taxon>Ascomycota</taxon>
        <taxon>Pezizomycotina</taxon>
        <taxon>Eurotiomycetes</taxon>
        <taxon>Eurotiomycetidae</taxon>
        <taxon>Eurotiales</taxon>
        <taxon>Aspergillaceae</taxon>
        <taxon>Aspergillus</taxon>
        <taxon>Aspergillus subgen. Circumdati</taxon>
    </lineage>
</organism>
<dbReference type="OrthoDB" id="5230873at2759"/>
<feature type="signal peptide" evidence="1">
    <location>
        <begin position="1"/>
        <end position="21"/>
    </location>
</feature>
<dbReference type="VEuPathDB" id="FungiDB:BO71DRAFT_416570"/>
<evidence type="ECO:0000256" key="1">
    <source>
        <dbReference type="SAM" id="SignalP"/>
    </source>
</evidence>